<dbReference type="KEGG" id="bgg:CFK41_14795"/>
<protein>
    <submittedName>
        <fullName evidence="10">Sulfur transporter</fullName>
    </submittedName>
</protein>
<evidence type="ECO:0000256" key="8">
    <source>
        <dbReference type="ARBA" id="ARBA00035655"/>
    </source>
</evidence>
<keyword evidence="5 9" id="KW-0812">Transmembrane</keyword>
<feature type="transmembrane region" description="Helical" evidence="9">
    <location>
        <begin position="69"/>
        <end position="92"/>
    </location>
</feature>
<feature type="transmembrane region" description="Helical" evidence="9">
    <location>
        <begin position="322"/>
        <end position="341"/>
    </location>
</feature>
<dbReference type="Pfam" id="PF04143">
    <property type="entry name" value="Sulf_transp"/>
    <property type="match status" value="1"/>
</dbReference>
<keyword evidence="11" id="KW-1185">Reference proteome</keyword>
<gene>
    <name evidence="10" type="ORF">CFK41_14795</name>
</gene>
<evidence type="ECO:0000313" key="10">
    <source>
        <dbReference type="EMBL" id="ATG56654.1"/>
    </source>
</evidence>
<dbReference type="InterPro" id="IPR007272">
    <property type="entry name" value="Sulf_transp_TsuA/YedE"/>
</dbReference>
<accession>A0A291H2P8</accession>
<feature type="transmembrane region" description="Helical" evidence="9">
    <location>
        <begin position="201"/>
        <end position="220"/>
    </location>
</feature>
<comment type="similarity">
    <text evidence="8">Belongs to the TsuA/YedE (TC 9.B.102) family.</text>
</comment>
<dbReference type="GO" id="GO:0005886">
    <property type="term" value="C:plasma membrane"/>
    <property type="evidence" value="ECO:0007669"/>
    <property type="project" value="UniProtKB-SubCell"/>
</dbReference>
<dbReference type="PANTHER" id="PTHR30574:SF1">
    <property type="entry name" value="SULPHUR TRANSPORT DOMAIN-CONTAINING PROTEIN"/>
    <property type="match status" value="1"/>
</dbReference>
<sequence>MILTGLLLGAVLGYVLQRSRFCVTGAFRDLYLTRSARYFIPFLLAIAIQAIGVAALTGVGVIAPEPATFAPLAVIGGGLVFGIGIIMAGGCATGTYYRAGEGLIGSWVALIFYALFAAVMKYGPLGGFTEAARARTTADSTIQETLGVSVWVPTILFSVLVAVLVVRQVRASAARSAGRPAALRLPARRTGIGHYLADIPWSPWVGGVLLGLIGILAWVLSTAAGRNGGLGITTPSAKIVTFLTTGDVTLVDWSVMLVLGILVGSFIAAKLAGEFRWRVPDASTILRSAGGGVAMGVGAALAGGCTIGNSLVETSLFSYQGWVSFAAIMLGTWGAAWFFLVRPQKAAAANRPAPALTPAA</sequence>
<keyword evidence="6 9" id="KW-1133">Transmembrane helix</keyword>
<feature type="transmembrane region" description="Helical" evidence="9">
    <location>
        <begin position="253"/>
        <end position="272"/>
    </location>
</feature>
<keyword evidence="4" id="KW-0997">Cell inner membrane</keyword>
<dbReference type="Proteomes" id="UP000217889">
    <property type="component" value="Chromosome"/>
</dbReference>
<dbReference type="AlphaFoldDB" id="A0A291H2P8"/>
<evidence type="ECO:0000313" key="11">
    <source>
        <dbReference type="Proteomes" id="UP000217889"/>
    </source>
</evidence>
<keyword evidence="2" id="KW-0813">Transport</keyword>
<evidence type="ECO:0000256" key="6">
    <source>
        <dbReference type="ARBA" id="ARBA00022989"/>
    </source>
</evidence>
<proteinExistence type="inferred from homology"/>
<organism evidence="10 11">
    <name type="scientific">Brachybacterium ginsengisoli</name>
    <dbReference type="NCBI Taxonomy" id="1331682"/>
    <lineage>
        <taxon>Bacteria</taxon>
        <taxon>Bacillati</taxon>
        <taxon>Actinomycetota</taxon>
        <taxon>Actinomycetes</taxon>
        <taxon>Micrococcales</taxon>
        <taxon>Dermabacteraceae</taxon>
        <taxon>Brachybacterium</taxon>
    </lineage>
</organism>
<keyword evidence="7 9" id="KW-0472">Membrane</keyword>
<comment type="subcellular location">
    <subcellularLocation>
        <location evidence="1">Cell inner membrane</location>
        <topology evidence="1">Multi-pass membrane protein</topology>
    </subcellularLocation>
</comment>
<feature type="transmembrane region" description="Helical" evidence="9">
    <location>
        <begin position="284"/>
        <end position="302"/>
    </location>
</feature>
<feature type="transmembrane region" description="Helical" evidence="9">
    <location>
        <begin position="104"/>
        <end position="125"/>
    </location>
</feature>
<evidence type="ECO:0000256" key="4">
    <source>
        <dbReference type="ARBA" id="ARBA00022519"/>
    </source>
</evidence>
<dbReference type="RefSeq" id="WP_096801113.1">
    <property type="nucleotide sequence ID" value="NZ_CP023564.1"/>
</dbReference>
<evidence type="ECO:0000256" key="7">
    <source>
        <dbReference type="ARBA" id="ARBA00023136"/>
    </source>
</evidence>
<reference evidence="10 11" key="1">
    <citation type="journal article" date="2014" name="Int. J. Syst. Evol. Microbiol.">
        <title>Brachybacterium ginsengisoli sp. nov., isolated from soil of a ginseng field.</title>
        <authorList>
            <person name="Hoang V.A."/>
            <person name="Kim Y.J."/>
            <person name="Nguyen N.L."/>
            <person name="Yang D.C."/>
        </authorList>
    </citation>
    <scope>NUCLEOTIDE SEQUENCE [LARGE SCALE GENOMIC DNA]</scope>
    <source>
        <strain evidence="10 11">DCY80</strain>
    </source>
</reference>
<dbReference type="OrthoDB" id="9794165at2"/>
<evidence type="ECO:0000256" key="1">
    <source>
        <dbReference type="ARBA" id="ARBA00004429"/>
    </source>
</evidence>
<evidence type="ECO:0000256" key="3">
    <source>
        <dbReference type="ARBA" id="ARBA00022475"/>
    </source>
</evidence>
<keyword evidence="3" id="KW-1003">Cell membrane</keyword>
<feature type="transmembrane region" description="Helical" evidence="9">
    <location>
        <begin position="145"/>
        <end position="166"/>
    </location>
</feature>
<name>A0A291H2P8_9MICO</name>
<feature type="transmembrane region" description="Helical" evidence="9">
    <location>
        <begin position="39"/>
        <end position="63"/>
    </location>
</feature>
<dbReference type="EMBL" id="CP023564">
    <property type="protein sequence ID" value="ATG56654.1"/>
    <property type="molecule type" value="Genomic_DNA"/>
</dbReference>
<evidence type="ECO:0000256" key="9">
    <source>
        <dbReference type="SAM" id="Phobius"/>
    </source>
</evidence>
<evidence type="ECO:0000256" key="5">
    <source>
        <dbReference type="ARBA" id="ARBA00022692"/>
    </source>
</evidence>
<dbReference type="PANTHER" id="PTHR30574">
    <property type="entry name" value="INNER MEMBRANE PROTEIN YEDE"/>
    <property type="match status" value="1"/>
</dbReference>
<evidence type="ECO:0000256" key="2">
    <source>
        <dbReference type="ARBA" id="ARBA00022448"/>
    </source>
</evidence>